<keyword evidence="5" id="KW-0963">Cytoplasm</keyword>
<dbReference type="GO" id="GO:0030170">
    <property type="term" value="F:pyridoxal phosphate binding"/>
    <property type="evidence" value="ECO:0007669"/>
    <property type="project" value="InterPro"/>
</dbReference>
<evidence type="ECO:0000256" key="4">
    <source>
        <dbReference type="ARBA" id="ARBA00011738"/>
    </source>
</evidence>
<evidence type="ECO:0000256" key="14">
    <source>
        <dbReference type="ARBA" id="ARBA00073795"/>
    </source>
</evidence>
<evidence type="ECO:0000256" key="9">
    <source>
        <dbReference type="ARBA" id="ARBA00022898"/>
    </source>
</evidence>
<dbReference type="PANTHER" id="PTHR43807:SF20">
    <property type="entry name" value="FI04487P"/>
    <property type="match status" value="1"/>
</dbReference>
<dbReference type="OrthoDB" id="9763453at2"/>
<evidence type="ECO:0000256" key="5">
    <source>
        <dbReference type="ARBA" id="ARBA00022490"/>
    </source>
</evidence>
<evidence type="ECO:0000256" key="10">
    <source>
        <dbReference type="ARBA" id="ARBA00051121"/>
    </source>
</evidence>
<dbReference type="EMBL" id="QOIM01000021">
    <property type="protein sequence ID" value="RCG24220.1"/>
    <property type="molecule type" value="Genomic_DNA"/>
</dbReference>
<evidence type="ECO:0000256" key="8">
    <source>
        <dbReference type="ARBA" id="ARBA00022679"/>
    </source>
</evidence>
<evidence type="ECO:0000256" key="6">
    <source>
        <dbReference type="ARBA" id="ARBA00022576"/>
    </source>
</evidence>
<dbReference type="InterPro" id="IPR015421">
    <property type="entry name" value="PyrdxlP-dep_Trfase_major"/>
</dbReference>
<sequence>MTAGHAAAPGGRPLLNRRLAEFGTTIFAEMSALAVRTGAINLGQGFPDTDGPESVREAAVRAVRDGRGNQYPPGPGIPELRRAVAEHQLRFYGLRYDPETEVLVTAGATEAIAASLLALVEPGDEVIALEPYYDSYAASIAMASGTRVPVTLRPDAASGTYRLDLDELRDAVTDRTRLILLNTPHNPTGTVLTRDELAAVAELCVERDLLAVTDEVYEHLVFDGTHHPLAAFPGMRERTVTISSSGKSFSLTGWKVGWVTGTRALVTAVRSAKQYLTYVSAGPFQYAVAEALALPDAYYLGLRDGLRARRDLLAAGLREAGFGVFAPAGTYFITTDIRPLGATDGIDFCLSLPERVGVVAVPTQVFYDHEPAGAPYVRFAFCKAEDVLTEAVRRLHELSGLSGLSGN</sequence>
<dbReference type="PANTHER" id="PTHR43807">
    <property type="entry name" value="FI04487P"/>
    <property type="match status" value="1"/>
</dbReference>
<keyword evidence="9" id="KW-0663">Pyridoxal phosphate</keyword>
<dbReference type="GO" id="GO:0005737">
    <property type="term" value="C:cytoplasm"/>
    <property type="evidence" value="ECO:0007669"/>
    <property type="project" value="UniProtKB-SubCell"/>
</dbReference>
<feature type="domain" description="Aminotransferase class I/classII large" evidence="16">
    <location>
        <begin position="39"/>
        <end position="395"/>
    </location>
</feature>
<comment type="catalytic activity">
    <reaction evidence="10">
        <text>N-succinyl-(2S,6S)-2,6-diaminopimelate + 2-oxoglutarate = (S)-2-succinylamino-6-oxoheptanedioate + L-glutamate</text>
        <dbReference type="Rhea" id="RHEA:11960"/>
        <dbReference type="ChEBI" id="CHEBI:15685"/>
        <dbReference type="ChEBI" id="CHEBI:16810"/>
        <dbReference type="ChEBI" id="CHEBI:29985"/>
        <dbReference type="ChEBI" id="CHEBI:58087"/>
        <dbReference type="EC" id="2.6.1.17"/>
    </reaction>
</comment>
<comment type="caution">
    <text evidence="17">The sequence shown here is derived from an EMBL/GenBank/DDBJ whole genome shotgun (WGS) entry which is preliminary data.</text>
</comment>
<dbReference type="AlphaFoldDB" id="A0A367F3Z2"/>
<comment type="function">
    <text evidence="11">Involved in the lysine biosynthetic pathways. It catalyzes the transfer of an amino group from L-glutamate to N-succinyl-2-l-amino-6-oxoheptanedioate (N-succinyl-2-l-amino-6-ketopimelate) in a PLP-dependent reaction, yielding as products N-succinyl-l-2,6-diaminoheptanedioate (N-succinyl-diaminopimelate) and 2-oxoglutarate.</text>
</comment>
<dbReference type="Gene3D" id="3.40.640.10">
    <property type="entry name" value="Type I PLP-dependent aspartate aminotransferase-like (Major domain)"/>
    <property type="match status" value="1"/>
</dbReference>
<proteinExistence type="inferred from homology"/>
<dbReference type="GO" id="GO:0008652">
    <property type="term" value="P:amino acid biosynthetic process"/>
    <property type="evidence" value="ECO:0007669"/>
    <property type="project" value="UniProtKB-KW"/>
</dbReference>
<dbReference type="Gene3D" id="3.90.1150.10">
    <property type="entry name" value="Aspartate Aminotransferase, domain 1"/>
    <property type="match status" value="1"/>
</dbReference>
<dbReference type="Pfam" id="PF00155">
    <property type="entry name" value="Aminotran_1_2"/>
    <property type="match status" value="1"/>
</dbReference>
<dbReference type="InterPro" id="IPR015424">
    <property type="entry name" value="PyrdxlP-dep_Trfase"/>
</dbReference>
<evidence type="ECO:0000256" key="13">
    <source>
        <dbReference type="ARBA" id="ARBA00066978"/>
    </source>
</evidence>
<gene>
    <name evidence="17" type="ORF">DQ392_02835</name>
</gene>
<evidence type="ECO:0000256" key="3">
    <source>
        <dbReference type="ARBA" id="ARBA00008954"/>
    </source>
</evidence>
<comment type="cofactor">
    <cofactor evidence="1">
        <name>pyridoxal 5'-phosphate</name>
        <dbReference type="ChEBI" id="CHEBI:597326"/>
    </cofactor>
</comment>
<evidence type="ECO:0000256" key="1">
    <source>
        <dbReference type="ARBA" id="ARBA00001933"/>
    </source>
</evidence>
<keyword evidence="8" id="KW-0808">Transferase</keyword>
<organism evidence="17 18">
    <name type="scientific">Streptomyces reniochalinae</name>
    <dbReference type="NCBI Taxonomy" id="2250578"/>
    <lineage>
        <taxon>Bacteria</taxon>
        <taxon>Bacillati</taxon>
        <taxon>Actinomycetota</taxon>
        <taxon>Actinomycetes</taxon>
        <taxon>Kitasatosporales</taxon>
        <taxon>Streptomycetaceae</taxon>
        <taxon>Streptomyces</taxon>
    </lineage>
</organism>
<reference evidence="17 18" key="1">
    <citation type="submission" date="2018-06" db="EMBL/GenBank/DDBJ databases">
        <title>Streptomyces reniochalinae sp. nov. and Streptomyces diacarnus sp. nov. from marine sponges.</title>
        <authorList>
            <person name="Li L."/>
        </authorList>
    </citation>
    <scope>NUCLEOTIDE SEQUENCE [LARGE SCALE GENOMIC DNA]</scope>
    <source>
        <strain evidence="17 18">LHW50302</strain>
    </source>
</reference>
<dbReference type="InterPro" id="IPR004839">
    <property type="entry name" value="Aminotransferase_I/II_large"/>
</dbReference>
<evidence type="ECO:0000256" key="15">
    <source>
        <dbReference type="ARBA" id="ARBA00078668"/>
    </source>
</evidence>
<evidence type="ECO:0000259" key="16">
    <source>
        <dbReference type="Pfam" id="PF00155"/>
    </source>
</evidence>
<evidence type="ECO:0000256" key="2">
    <source>
        <dbReference type="ARBA" id="ARBA00004496"/>
    </source>
</evidence>
<keyword evidence="6" id="KW-0032">Aminotransferase</keyword>
<comment type="subunit">
    <text evidence="4">Homodimer.</text>
</comment>
<evidence type="ECO:0000256" key="12">
    <source>
        <dbReference type="ARBA" id="ARBA00060594"/>
    </source>
</evidence>
<dbReference type="InterPro" id="IPR051326">
    <property type="entry name" value="Kynurenine-oxoglutarate_AT"/>
</dbReference>
<keyword evidence="18" id="KW-1185">Reference proteome</keyword>
<dbReference type="GO" id="GO:0009016">
    <property type="term" value="F:succinyldiaminopimelate transaminase activity"/>
    <property type="evidence" value="ECO:0007669"/>
    <property type="project" value="UniProtKB-EC"/>
</dbReference>
<name>A0A367F3Z2_9ACTN</name>
<comment type="pathway">
    <text evidence="12">Amino-acid biosynthesis; L-lysine biosynthesis via DAP pathway; LL-2,6-diaminopimelate from (S)-tetrahydrodipicolinate (succinylase route): step 2/3.</text>
</comment>
<keyword evidence="7" id="KW-0028">Amino-acid biosynthesis</keyword>
<accession>A0A367F3Z2</accession>
<evidence type="ECO:0000313" key="18">
    <source>
        <dbReference type="Proteomes" id="UP000253507"/>
    </source>
</evidence>
<comment type="subcellular location">
    <subcellularLocation>
        <location evidence="2">Cytoplasm</location>
    </subcellularLocation>
</comment>
<dbReference type="RefSeq" id="WP_114013986.1">
    <property type="nucleotide sequence ID" value="NZ_QOIM01000021.1"/>
</dbReference>
<dbReference type="FunFam" id="3.40.640.10:FF:000076">
    <property type="entry name" value="N-succinyldiaminopimelate aminotransferase DapC"/>
    <property type="match status" value="1"/>
</dbReference>
<evidence type="ECO:0000313" key="17">
    <source>
        <dbReference type="EMBL" id="RCG24220.1"/>
    </source>
</evidence>
<dbReference type="EC" id="2.6.1.17" evidence="13"/>
<evidence type="ECO:0000256" key="7">
    <source>
        <dbReference type="ARBA" id="ARBA00022605"/>
    </source>
</evidence>
<comment type="similarity">
    <text evidence="3">Belongs to the class-III pyridoxal-phosphate-dependent aminotransferase family.</text>
</comment>
<dbReference type="InterPro" id="IPR015422">
    <property type="entry name" value="PyrdxlP-dep_Trfase_small"/>
</dbReference>
<dbReference type="GO" id="GO:0016212">
    <property type="term" value="F:kynurenine-oxoglutarate transaminase activity"/>
    <property type="evidence" value="ECO:0007669"/>
    <property type="project" value="TreeGrafter"/>
</dbReference>
<evidence type="ECO:0000256" key="11">
    <source>
        <dbReference type="ARBA" id="ARBA00055496"/>
    </source>
</evidence>
<dbReference type="CDD" id="cd00609">
    <property type="entry name" value="AAT_like"/>
    <property type="match status" value="1"/>
</dbReference>
<dbReference type="NCBIfam" id="NF005855">
    <property type="entry name" value="PRK07777.1"/>
    <property type="match status" value="1"/>
</dbReference>
<dbReference type="SUPFAM" id="SSF53383">
    <property type="entry name" value="PLP-dependent transferases"/>
    <property type="match status" value="1"/>
</dbReference>
<protein>
    <recommendedName>
        <fullName evidence="14">Probable N-succinyldiaminopimelate aminotransferase DapC</fullName>
        <ecNumber evidence="13">2.6.1.17</ecNumber>
    </recommendedName>
    <alternativeName>
        <fullName evidence="15">DAP-AT</fullName>
    </alternativeName>
</protein>
<dbReference type="Proteomes" id="UP000253507">
    <property type="component" value="Unassembled WGS sequence"/>
</dbReference>